<dbReference type="EMBL" id="KZ821678">
    <property type="protein sequence ID" value="PYH85789.1"/>
    <property type="molecule type" value="Genomic_DNA"/>
</dbReference>
<dbReference type="RefSeq" id="XP_025495989.1">
    <property type="nucleotide sequence ID" value="XM_025639005.1"/>
</dbReference>
<keyword evidence="3" id="KW-1185">Reference proteome</keyword>
<protein>
    <submittedName>
        <fullName evidence="2">Uncharacterized protein</fullName>
    </submittedName>
</protein>
<dbReference type="SMART" id="SM00248">
    <property type="entry name" value="ANK"/>
    <property type="match status" value="2"/>
</dbReference>
<name>A0A319CN16_9EURO</name>
<evidence type="ECO:0000313" key="3">
    <source>
        <dbReference type="Proteomes" id="UP000248340"/>
    </source>
</evidence>
<dbReference type="STRING" id="1448315.A0A319CN16"/>
<dbReference type="Pfam" id="PF12796">
    <property type="entry name" value="Ank_2"/>
    <property type="match status" value="1"/>
</dbReference>
<dbReference type="OrthoDB" id="195446at2759"/>
<proteinExistence type="predicted"/>
<reference evidence="2 3" key="1">
    <citation type="submission" date="2016-12" db="EMBL/GenBank/DDBJ databases">
        <title>The genomes of Aspergillus section Nigri reveals drivers in fungal speciation.</title>
        <authorList>
            <consortium name="DOE Joint Genome Institute"/>
            <person name="Vesth T.C."/>
            <person name="Nybo J."/>
            <person name="Theobald S."/>
            <person name="Brandl J."/>
            <person name="Frisvad J.C."/>
            <person name="Nielsen K.F."/>
            <person name="Lyhne E.K."/>
            <person name="Kogle M.E."/>
            <person name="Kuo A."/>
            <person name="Riley R."/>
            <person name="Clum A."/>
            <person name="Nolan M."/>
            <person name="Lipzen A."/>
            <person name="Salamov A."/>
            <person name="Henrissat B."/>
            <person name="Wiebenga A."/>
            <person name="De Vries R.P."/>
            <person name="Grigoriev I.V."/>
            <person name="Mortensen U.H."/>
            <person name="Andersen M.R."/>
            <person name="Baker S.E."/>
        </authorList>
    </citation>
    <scope>NUCLEOTIDE SEQUENCE [LARGE SCALE GENOMIC DNA]</scope>
    <source>
        <strain evidence="2 3">CBS 121591</strain>
    </source>
</reference>
<dbReference type="PROSITE" id="PS50297">
    <property type="entry name" value="ANK_REP_REGION"/>
    <property type="match status" value="1"/>
</dbReference>
<dbReference type="AlphaFoldDB" id="A0A319CN16"/>
<dbReference type="GeneID" id="37141747"/>
<dbReference type="Proteomes" id="UP000248340">
    <property type="component" value="Unassembled WGS sequence"/>
</dbReference>
<evidence type="ECO:0000313" key="2">
    <source>
        <dbReference type="EMBL" id="PYH85789.1"/>
    </source>
</evidence>
<dbReference type="Gene3D" id="1.25.40.20">
    <property type="entry name" value="Ankyrin repeat-containing domain"/>
    <property type="match status" value="1"/>
</dbReference>
<dbReference type="VEuPathDB" id="FungiDB:BO82DRAFT_398113"/>
<dbReference type="PROSITE" id="PS50088">
    <property type="entry name" value="ANK_REPEAT"/>
    <property type="match status" value="1"/>
</dbReference>
<dbReference type="InterPro" id="IPR036770">
    <property type="entry name" value="Ankyrin_rpt-contain_sf"/>
</dbReference>
<dbReference type="SUPFAM" id="SSF48403">
    <property type="entry name" value="Ankyrin repeat"/>
    <property type="match status" value="1"/>
</dbReference>
<gene>
    <name evidence="2" type="ORF">BO82DRAFT_398113</name>
</gene>
<evidence type="ECO:0000256" key="1">
    <source>
        <dbReference type="PROSITE-ProRule" id="PRU00023"/>
    </source>
</evidence>
<dbReference type="InterPro" id="IPR002110">
    <property type="entry name" value="Ankyrin_rpt"/>
</dbReference>
<feature type="repeat" description="ANK" evidence="1">
    <location>
        <begin position="14"/>
        <end position="46"/>
    </location>
</feature>
<organism evidence="2 3">
    <name type="scientific">Aspergillus uvarum CBS 121591</name>
    <dbReference type="NCBI Taxonomy" id="1448315"/>
    <lineage>
        <taxon>Eukaryota</taxon>
        <taxon>Fungi</taxon>
        <taxon>Dikarya</taxon>
        <taxon>Ascomycota</taxon>
        <taxon>Pezizomycotina</taxon>
        <taxon>Eurotiomycetes</taxon>
        <taxon>Eurotiomycetidae</taxon>
        <taxon>Eurotiales</taxon>
        <taxon>Aspergillaceae</taxon>
        <taxon>Aspergillus</taxon>
        <taxon>Aspergillus subgen. Circumdati</taxon>
    </lineage>
</organism>
<accession>A0A319CN16</accession>
<keyword evidence="1" id="KW-0040">ANK repeat</keyword>
<sequence length="118" mass="13584">MLQDSGNPEFCDEFHRGPLHWAAARGDASLVRRILQAGCSPNPRDIIDRTPLFAAVCLDRVQVVKVLLDHHDIEIQVEDRLRYPPLQESYRRQKFGTPFYGSRQTCRARPRAEVTDLL</sequence>